<reference evidence="4" key="1">
    <citation type="journal article" date="2019" name="Int. J. Syst. Evol. Microbiol.">
        <title>The Global Catalogue of Microorganisms (GCM) 10K type strain sequencing project: providing services to taxonomists for standard genome sequencing and annotation.</title>
        <authorList>
            <consortium name="The Broad Institute Genomics Platform"/>
            <consortium name="The Broad Institute Genome Sequencing Center for Infectious Disease"/>
            <person name="Wu L."/>
            <person name="Ma J."/>
        </authorList>
    </citation>
    <scope>NUCLEOTIDE SEQUENCE [LARGE SCALE GENOMIC DNA]</scope>
    <source>
        <strain evidence="4">KCTC 42248</strain>
    </source>
</reference>
<dbReference type="InterPro" id="IPR006015">
    <property type="entry name" value="Universal_stress_UspA"/>
</dbReference>
<dbReference type="InterPro" id="IPR014729">
    <property type="entry name" value="Rossmann-like_a/b/a_fold"/>
</dbReference>
<keyword evidence="4" id="KW-1185">Reference proteome</keyword>
<accession>A0ABW5NP16</accession>
<dbReference type="PANTHER" id="PTHR46268:SF6">
    <property type="entry name" value="UNIVERSAL STRESS PROTEIN UP12"/>
    <property type="match status" value="1"/>
</dbReference>
<dbReference type="Pfam" id="PF00582">
    <property type="entry name" value="Usp"/>
    <property type="match status" value="1"/>
</dbReference>
<organism evidence="3 4">
    <name type="scientific">Sphingobacterium corticis</name>
    <dbReference type="NCBI Taxonomy" id="1812823"/>
    <lineage>
        <taxon>Bacteria</taxon>
        <taxon>Pseudomonadati</taxon>
        <taxon>Bacteroidota</taxon>
        <taxon>Sphingobacteriia</taxon>
        <taxon>Sphingobacteriales</taxon>
        <taxon>Sphingobacteriaceae</taxon>
        <taxon>Sphingobacterium</taxon>
    </lineage>
</organism>
<dbReference type="PRINTS" id="PR01438">
    <property type="entry name" value="UNVRSLSTRESS"/>
</dbReference>
<name>A0ABW5NP16_9SPHI</name>
<evidence type="ECO:0000259" key="2">
    <source>
        <dbReference type="Pfam" id="PF00582"/>
    </source>
</evidence>
<evidence type="ECO:0000313" key="3">
    <source>
        <dbReference type="EMBL" id="MFD2599572.1"/>
    </source>
</evidence>
<dbReference type="Gene3D" id="3.40.50.620">
    <property type="entry name" value="HUPs"/>
    <property type="match status" value="1"/>
</dbReference>
<dbReference type="SUPFAM" id="SSF52402">
    <property type="entry name" value="Adenine nucleotide alpha hydrolases-like"/>
    <property type="match status" value="1"/>
</dbReference>
<evidence type="ECO:0000313" key="4">
    <source>
        <dbReference type="Proteomes" id="UP001597393"/>
    </source>
</evidence>
<dbReference type="PANTHER" id="PTHR46268">
    <property type="entry name" value="STRESS RESPONSE PROTEIN NHAX"/>
    <property type="match status" value="1"/>
</dbReference>
<gene>
    <name evidence="3" type="ORF">ACFSQ3_11460</name>
</gene>
<dbReference type="InterPro" id="IPR006016">
    <property type="entry name" value="UspA"/>
</dbReference>
<protein>
    <submittedName>
        <fullName evidence="3">Universal stress protein</fullName>
    </submittedName>
</protein>
<proteinExistence type="inferred from homology"/>
<dbReference type="RefSeq" id="WP_380869698.1">
    <property type="nucleotide sequence ID" value="NZ_JBHUMA010000006.1"/>
</dbReference>
<dbReference type="Proteomes" id="UP001597393">
    <property type="component" value="Unassembled WGS sequence"/>
</dbReference>
<evidence type="ECO:0000256" key="1">
    <source>
        <dbReference type="ARBA" id="ARBA00008791"/>
    </source>
</evidence>
<comment type="similarity">
    <text evidence="1">Belongs to the universal stress protein A family.</text>
</comment>
<feature type="domain" description="UspA" evidence="2">
    <location>
        <begin position="6"/>
        <end position="151"/>
    </location>
</feature>
<comment type="caution">
    <text evidence="3">The sequence shown here is derived from an EMBL/GenBank/DDBJ whole genome shotgun (WGS) entry which is preliminary data.</text>
</comment>
<dbReference type="CDD" id="cd00293">
    <property type="entry name" value="USP-like"/>
    <property type="match status" value="1"/>
</dbReference>
<sequence length="158" mass="16957">MTGHTFQRILIALDDSPGYDKAIAYAKPFVNDTGASLALLTVTSVTSPANFGADPLLGQQPIVVPDVSDAQQDGAQRFLQNLRAEFPETQDVKLLNNIGNVRDEILSSAAEWKADLIIMGTNGRTGFDHFLSGSVAESVIRKSTCPVLVIPVGDEEEN</sequence>
<dbReference type="EMBL" id="JBHUMA010000006">
    <property type="protein sequence ID" value="MFD2599572.1"/>
    <property type="molecule type" value="Genomic_DNA"/>
</dbReference>